<dbReference type="Gene3D" id="1.25.40.10">
    <property type="entry name" value="Tetratricopeptide repeat domain"/>
    <property type="match status" value="2"/>
</dbReference>
<dbReference type="InterPro" id="IPR011990">
    <property type="entry name" value="TPR-like_helical_dom_sf"/>
</dbReference>
<keyword evidence="3" id="KW-1185">Reference proteome</keyword>
<accession>A0ABT8IUN5</accession>
<sequence>MEERLEQAELDALWLPGDPIASAERLAAAAAQPGWSELVRAELETQRARALGMQGRFAEAEALLDSLEPAAGRLEVRVLLERGRLRSAEGRYEEAVEVLQEALRAARRDGEVALAVETGAVLAESDAAHAEQWIDEALSDLSGTDDPRTLRWGVVLHELRGWSRFTDGDAAAALVSFEDALSFAEEVGTPDQRFAAQWAVARCLRELGRAEEAMPLQRRLAAERPDEPAVREELEQLEAILGPNASEDTPTIES</sequence>
<keyword evidence="1" id="KW-0802">TPR repeat</keyword>
<evidence type="ECO:0000313" key="2">
    <source>
        <dbReference type="EMBL" id="MDN4596500.1"/>
    </source>
</evidence>
<dbReference type="SUPFAM" id="SSF48452">
    <property type="entry name" value="TPR-like"/>
    <property type="match status" value="1"/>
</dbReference>
<name>A0ABT8IUN5_9MICO</name>
<evidence type="ECO:0008006" key="4">
    <source>
        <dbReference type="Google" id="ProtNLM"/>
    </source>
</evidence>
<dbReference type="InterPro" id="IPR019734">
    <property type="entry name" value="TPR_rpt"/>
</dbReference>
<organism evidence="2 3">
    <name type="scientific">Leifsonia virtsii</name>
    <dbReference type="NCBI Taxonomy" id="3035915"/>
    <lineage>
        <taxon>Bacteria</taxon>
        <taxon>Bacillati</taxon>
        <taxon>Actinomycetota</taxon>
        <taxon>Actinomycetes</taxon>
        <taxon>Micrococcales</taxon>
        <taxon>Microbacteriaceae</taxon>
        <taxon>Leifsonia</taxon>
    </lineage>
</organism>
<dbReference type="EMBL" id="JAROCB010000001">
    <property type="protein sequence ID" value="MDN4596500.1"/>
    <property type="molecule type" value="Genomic_DNA"/>
</dbReference>
<dbReference type="Pfam" id="PF13181">
    <property type="entry name" value="TPR_8"/>
    <property type="match status" value="1"/>
</dbReference>
<reference evidence="2" key="1">
    <citation type="submission" date="2023-03" db="EMBL/GenBank/DDBJ databases">
        <title>MT1 and MT2 Draft Genomes of Novel Species.</title>
        <authorList>
            <person name="Venkateswaran K."/>
        </authorList>
    </citation>
    <scope>NUCLEOTIDE SEQUENCE</scope>
    <source>
        <strain evidence="2">F6_8S_P_1A</strain>
    </source>
</reference>
<evidence type="ECO:0000256" key="1">
    <source>
        <dbReference type="PROSITE-ProRule" id="PRU00339"/>
    </source>
</evidence>
<proteinExistence type="predicted"/>
<protein>
    <recommendedName>
        <fullName evidence="4">Tetratricopeptide repeat protein</fullName>
    </recommendedName>
</protein>
<gene>
    <name evidence="2" type="ORF">P5G59_05055</name>
</gene>
<dbReference type="Proteomes" id="UP001174210">
    <property type="component" value="Unassembled WGS sequence"/>
</dbReference>
<dbReference type="PROSITE" id="PS50005">
    <property type="entry name" value="TPR"/>
    <property type="match status" value="1"/>
</dbReference>
<comment type="caution">
    <text evidence="2">The sequence shown here is derived from an EMBL/GenBank/DDBJ whole genome shotgun (WGS) entry which is preliminary data.</text>
</comment>
<dbReference type="RefSeq" id="WP_301216607.1">
    <property type="nucleotide sequence ID" value="NZ_JAROCB010000001.1"/>
</dbReference>
<feature type="repeat" description="TPR" evidence="1">
    <location>
        <begin position="76"/>
        <end position="109"/>
    </location>
</feature>
<evidence type="ECO:0000313" key="3">
    <source>
        <dbReference type="Proteomes" id="UP001174210"/>
    </source>
</evidence>